<reference evidence="1" key="2">
    <citation type="journal article" date="2015" name="Fish Shellfish Immunol.">
        <title>Early steps in the European eel (Anguilla anguilla)-Vibrio vulnificus interaction in the gills: Role of the RtxA13 toxin.</title>
        <authorList>
            <person name="Callol A."/>
            <person name="Pajuelo D."/>
            <person name="Ebbesson L."/>
            <person name="Teles M."/>
            <person name="MacKenzie S."/>
            <person name="Amaro C."/>
        </authorList>
    </citation>
    <scope>NUCLEOTIDE SEQUENCE</scope>
</reference>
<evidence type="ECO:0000313" key="1">
    <source>
        <dbReference type="EMBL" id="JAH34578.1"/>
    </source>
</evidence>
<accession>A0A0E9S219</accession>
<name>A0A0E9S219_ANGAN</name>
<dbReference type="EMBL" id="GBXM01073999">
    <property type="protein sequence ID" value="JAH34578.1"/>
    <property type="molecule type" value="Transcribed_RNA"/>
</dbReference>
<sequence length="31" mass="3492">MQSLNGETAEHLPAHGHWHSLSLIINLIMQL</sequence>
<organism evidence="1">
    <name type="scientific">Anguilla anguilla</name>
    <name type="common">European freshwater eel</name>
    <name type="synonym">Muraena anguilla</name>
    <dbReference type="NCBI Taxonomy" id="7936"/>
    <lineage>
        <taxon>Eukaryota</taxon>
        <taxon>Metazoa</taxon>
        <taxon>Chordata</taxon>
        <taxon>Craniata</taxon>
        <taxon>Vertebrata</taxon>
        <taxon>Euteleostomi</taxon>
        <taxon>Actinopterygii</taxon>
        <taxon>Neopterygii</taxon>
        <taxon>Teleostei</taxon>
        <taxon>Anguilliformes</taxon>
        <taxon>Anguillidae</taxon>
        <taxon>Anguilla</taxon>
    </lineage>
</organism>
<proteinExistence type="predicted"/>
<reference evidence="1" key="1">
    <citation type="submission" date="2014-11" db="EMBL/GenBank/DDBJ databases">
        <authorList>
            <person name="Amaro Gonzalez C."/>
        </authorList>
    </citation>
    <scope>NUCLEOTIDE SEQUENCE</scope>
</reference>
<dbReference type="AlphaFoldDB" id="A0A0E9S219"/>
<protein>
    <submittedName>
        <fullName evidence="1">Uncharacterized protein</fullName>
    </submittedName>
</protein>